<organism evidence="2 3">
    <name type="scientific">Lasius niger</name>
    <name type="common">Black garden ant</name>
    <dbReference type="NCBI Taxonomy" id="67767"/>
    <lineage>
        <taxon>Eukaryota</taxon>
        <taxon>Metazoa</taxon>
        <taxon>Ecdysozoa</taxon>
        <taxon>Arthropoda</taxon>
        <taxon>Hexapoda</taxon>
        <taxon>Insecta</taxon>
        <taxon>Pterygota</taxon>
        <taxon>Neoptera</taxon>
        <taxon>Endopterygota</taxon>
        <taxon>Hymenoptera</taxon>
        <taxon>Apocrita</taxon>
        <taxon>Aculeata</taxon>
        <taxon>Formicoidea</taxon>
        <taxon>Formicidae</taxon>
        <taxon>Formicinae</taxon>
        <taxon>Lasius</taxon>
        <taxon>Lasius</taxon>
    </lineage>
</organism>
<dbReference type="OrthoDB" id="6599193at2759"/>
<evidence type="ECO:0000313" key="3">
    <source>
        <dbReference type="Proteomes" id="UP000036403"/>
    </source>
</evidence>
<accession>A0A0J7NCB0</accession>
<dbReference type="EMBL" id="LBMM01006907">
    <property type="protein sequence ID" value="KMQ90210.1"/>
    <property type="molecule type" value="Genomic_DNA"/>
</dbReference>
<comment type="caution">
    <text evidence="2">The sequence shown here is derived from an EMBL/GenBank/DDBJ whole genome shotgun (WGS) entry which is preliminary data.</text>
</comment>
<protein>
    <submittedName>
        <fullName evidence="2">Period protein</fullName>
    </submittedName>
</protein>
<dbReference type="AlphaFoldDB" id="A0A0J7NCB0"/>
<reference evidence="2 3" key="1">
    <citation type="submission" date="2015-04" db="EMBL/GenBank/DDBJ databases">
        <title>Lasius niger genome sequencing.</title>
        <authorList>
            <person name="Konorov E.A."/>
            <person name="Nikitin M.A."/>
            <person name="Kirill M.V."/>
            <person name="Chang P."/>
        </authorList>
    </citation>
    <scope>NUCLEOTIDE SEQUENCE [LARGE SCALE GENOMIC DNA]</scope>
    <source>
        <tissue evidence="2">Whole</tissue>
    </source>
</reference>
<feature type="chain" id="PRO_5005291309" evidence="1">
    <location>
        <begin position="27"/>
        <end position="101"/>
    </location>
</feature>
<keyword evidence="3" id="KW-1185">Reference proteome</keyword>
<proteinExistence type="predicted"/>
<evidence type="ECO:0000313" key="2">
    <source>
        <dbReference type="EMBL" id="KMQ90210.1"/>
    </source>
</evidence>
<gene>
    <name evidence="2" type="ORF">RF55_10054</name>
</gene>
<sequence length="101" mass="11421">MFPDVTVDSMRLLVIAAIVLADFSLADLDLRGAKCGEKRCNVSEYCSSFDTHCRPCAVACDMKSHNYQPEECVKDCQGESSIQHRYDRFFNGLKGIKDDYQ</sequence>
<feature type="signal peptide" evidence="1">
    <location>
        <begin position="1"/>
        <end position="26"/>
    </location>
</feature>
<dbReference type="Proteomes" id="UP000036403">
    <property type="component" value="Unassembled WGS sequence"/>
</dbReference>
<dbReference type="PaxDb" id="67767-A0A0J7NCB0"/>
<name>A0A0J7NCB0_LASNI</name>
<evidence type="ECO:0000256" key="1">
    <source>
        <dbReference type="SAM" id="SignalP"/>
    </source>
</evidence>
<keyword evidence="1" id="KW-0732">Signal</keyword>